<keyword evidence="3 5" id="KW-1133">Transmembrane helix</keyword>
<accession>A0A450WI98</accession>
<reference evidence="7" key="1">
    <citation type="submission" date="2019-02" db="EMBL/GenBank/DDBJ databases">
        <authorList>
            <person name="Gruber-Vodicka R. H."/>
            <person name="Seah K. B. B."/>
        </authorList>
    </citation>
    <scope>NUCLEOTIDE SEQUENCE</scope>
    <source>
        <strain evidence="7">BECK_S312</strain>
        <strain evidence="8">BECK_S426</strain>
    </source>
</reference>
<feature type="domain" description="SLC26A/SulP transporter" evidence="6">
    <location>
        <begin position="1"/>
        <end position="48"/>
    </location>
</feature>
<dbReference type="EMBL" id="CAADFM010000153">
    <property type="protein sequence ID" value="VFK16755.1"/>
    <property type="molecule type" value="Genomic_DNA"/>
</dbReference>
<proteinExistence type="predicted"/>
<dbReference type="InterPro" id="IPR011547">
    <property type="entry name" value="SLC26A/SulP_dom"/>
</dbReference>
<comment type="subcellular location">
    <subcellularLocation>
        <location evidence="1">Membrane</location>
        <topology evidence="1">Multi-pass membrane protein</topology>
    </subcellularLocation>
</comment>
<keyword evidence="4 5" id="KW-0472">Membrane</keyword>
<keyword evidence="2 5" id="KW-0812">Transmembrane</keyword>
<sequence>MVGVIQLVFGLLRLGVIFSYFSHAAMVAIITGVGVIIIVQQAGNFMGQVL</sequence>
<evidence type="ECO:0000256" key="5">
    <source>
        <dbReference type="SAM" id="Phobius"/>
    </source>
</evidence>
<evidence type="ECO:0000313" key="8">
    <source>
        <dbReference type="EMBL" id="VFK32210.1"/>
    </source>
</evidence>
<evidence type="ECO:0000256" key="1">
    <source>
        <dbReference type="ARBA" id="ARBA00004141"/>
    </source>
</evidence>
<dbReference type="Pfam" id="PF00916">
    <property type="entry name" value="Sulfate_transp"/>
    <property type="match status" value="1"/>
</dbReference>
<evidence type="ECO:0000256" key="4">
    <source>
        <dbReference type="ARBA" id="ARBA00023136"/>
    </source>
</evidence>
<evidence type="ECO:0000256" key="2">
    <source>
        <dbReference type="ARBA" id="ARBA00022692"/>
    </source>
</evidence>
<protein>
    <submittedName>
        <fullName evidence="7">Sulfate permease family protein</fullName>
    </submittedName>
</protein>
<evidence type="ECO:0000259" key="6">
    <source>
        <dbReference type="Pfam" id="PF00916"/>
    </source>
</evidence>
<dbReference type="AlphaFoldDB" id="A0A450WI98"/>
<dbReference type="GO" id="GO:0016020">
    <property type="term" value="C:membrane"/>
    <property type="evidence" value="ECO:0007669"/>
    <property type="project" value="UniProtKB-SubCell"/>
</dbReference>
<evidence type="ECO:0000256" key="3">
    <source>
        <dbReference type="ARBA" id="ARBA00022989"/>
    </source>
</evidence>
<feature type="transmembrane region" description="Helical" evidence="5">
    <location>
        <begin position="20"/>
        <end position="39"/>
    </location>
</feature>
<dbReference type="EMBL" id="CAADFP010000160">
    <property type="protein sequence ID" value="VFK32210.1"/>
    <property type="molecule type" value="Genomic_DNA"/>
</dbReference>
<gene>
    <name evidence="7" type="ORF">BECKLPF1236A_GA0070988_1015314</name>
    <name evidence="8" type="ORF">BECKLPF1236C_GA0070990_1016014</name>
</gene>
<organism evidence="7">
    <name type="scientific">Candidatus Kentrum sp. LPFa</name>
    <dbReference type="NCBI Taxonomy" id="2126335"/>
    <lineage>
        <taxon>Bacteria</taxon>
        <taxon>Pseudomonadati</taxon>
        <taxon>Pseudomonadota</taxon>
        <taxon>Gammaproteobacteria</taxon>
        <taxon>Candidatus Kentrum</taxon>
    </lineage>
</organism>
<evidence type="ECO:0000313" key="7">
    <source>
        <dbReference type="EMBL" id="VFK16755.1"/>
    </source>
</evidence>
<name>A0A450WI98_9GAMM</name>